<dbReference type="Pfam" id="PF13671">
    <property type="entry name" value="AAA_33"/>
    <property type="match status" value="1"/>
</dbReference>
<sequence length="756" mass="87632">AISSAGWYDILSKHLRRAVCVDCRQVCSCGCGRRKNKKGVLTLTFVVRNTTKTKQYFTGHAQVGARLIYLRFENEIPHTQLLVMATLIDSHMCCLNNNPSKEEQMRINAVMNLVFPKTSLIPMLECLHEADSKSKIPPIENSVSGYLPDTSLPFYKLPQVVIFLIGPSGSGKSTLASELVSELSKDFDSVVHLERDKFLMSLAKEGESYRECYKRIYNDPTLKERLQTLWKEALAEAATSATILLVDTVANYYHLDSKEFFAHHFRIGLYCVPLNLINPLLKGKSPKAPFPPTSWGGYPSVLTERKDNSWMLEVGTGLWQHIPPLVKRYLSQTWHNSLHTNPTLATLWKQYSSFDCIKAQYGYKSLQINTEYSLPDDYDVIRVSYISGTDVTYGPTRFYRGEFLLWNKTLKSVSALRSGLPVFRRHLKMQVTPDQTIEVTPKYDGSLVNILYVPKQHAHYTFLAKQFPNAVHHSYGLLFVGSKEKLIMVKELRERFDAALCMNFNKFIDGYAHYFQDEMRTFHFEMMIETDSQELTVHYPKNFCKFIGYTTFSEKERAFTLAKTTDLRAVEQNVFDDMRECENYMQEQHTRLLDGDASCEPEGFVVYVFQNEDLVDIAKTKFLEYLVMNKPEKFPKEYQELLSNSMLMNRFQKSRDIKRVKLMLNELRQEIQEFLDICPSPKREFVFYMKKNDEKVKYLQIQLDEICDIMRLNSIKLRATILYHYPSDCGKENNSNELMVQKILGPLLSITDKWID</sequence>
<organism evidence="1 2">
    <name type="scientific">Araneus ventricosus</name>
    <name type="common">Orbweaver spider</name>
    <name type="synonym">Epeira ventricosa</name>
    <dbReference type="NCBI Taxonomy" id="182803"/>
    <lineage>
        <taxon>Eukaryota</taxon>
        <taxon>Metazoa</taxon>
        <taxon>Ecdysozoa</taxon>
        <taxon>Arthropoda</taxon>
        <taxon>Chelicerata</taxon>
        <taxon>Arachnida</taxon>
        <taxon>Araneae</taxon>
        <taxon>Araneomorphae</taxon>
        <taxon>Entelegynae</taxon>
        <taxon>Araneoidea</taxon>
        <taxon>Araneidae</taxon>
        <taxon>Araneus</taxon>
    </lineage>
</organism>
<keyword evidence="2" id="KW-1185">Reference proteome</keyword>
<dbReference type="OrthoDB" id="6436683at2759"/>
<dbReference type="SUPFAM" id="SSF52540">
    <property type="entry name" value="P-loop containing nucleoside triphosphate hydrolases"/>
    <property type="match status" value="2"/>
</dbReference>
<protein>
    <submittedName>
        <fullName evidence="1">Uncharacterized protein</fullName>
    </submittedName>
</protein>
<gene>
    <name evidence="1" type="ORF">AVEN_194363_1</name>
</gene>
<evidence type="ECO:0000313" key="2">
    <source>
        <dbReference type="Proteomes" id="UP000499080"/>
    </source>
</evidence>
<feature type="non-terminal residue" evidence="1">
    <location>
        <position position="1"/>
    </location>
</feature>
<dbReference type="AlphaFoldDB" id="A0A4Y2AAJ1"/>
<dbReference type="InterPro" id="IPR027417">
    <property type="entry name" value="P-loop_NTPase"/>
</dbReference>
<dbReference type="CDD" id="cd02019">
    <property type="entry name" value="NK"/>
    <property type="match status" value="1"/>
</dbReference>
<reference evidence="1 2" key="1">
    <citation type="journal article" date="2019" name="Sci. Rep.">
        <title>Orb-weaving spider Araneus ventricosus genome elucidates the spidroin gene catalogue.</title>
        <authorList>
            <person name="Kono N."/>
            <person name="Nakamura H."/>
            <person name="Ohtoshi R."/>
            <person name="Moran D.A.P."/>
            <person name="Shinohara A."/>
            <person name="Yoshida Y."/>
            <person name="Fujiwara M."/>
            <person name="Mori M."/>
            <person name="Tomita M."/>
            <person name="Arakawa K."/>
        </authorList>
    </citation>
    <scope>NUCLEOTIDE SEQUENCE [LARGE SCALE GENOMIC DNA]</scope>
</reference>
<dbReference type="Gene3D" id="3.40.50.300">
    <property type="entry name" value="P-loop containing nucleotide triphosphate hydrolases"/>
    <property type="match status" value="1"/>
</dbReference>
<accession>A0A4Y2AAJ1</accession>
<evidence type="ECO:0000313" key="1">
    <source>
        <dbReference type="EMBL" id="GBL76359.1"/>
    </source>
</evidence>
<name>A0A4Y2AAJ1_ARAVE</name>
<proteinExistence type="predicted"/>
<dbReference type="Proteomes" id="UP000499080">
    <property type="component" value="Unassembled WGS sequence"/>
</dbReference>
<dbReference type="EMBL" id="BGPR01079875">
    <property type="protein sequence ID" value="GBL76359.1"/>
    <property type="molecule type" value="Genomic_DNA"/>
</dbReference>
<comment type="caution">
    <text evidence="1">The sequence shown here is derived from an EMBL/GenBank/DDBJ whole genome shotgun (WGS) entry which is preliminary data.</text>
</comment>